<dbReference type="Proteomes" id="UP000250153">
    <property type="component" value="Chromosome"/>
</dbReference>
<dbReference type="InterPro" id="IPR006116">
    <property type="entry name" value="NT_2-5OAS_ClassI-CCAase"/>
</dbReference>
<dbReference type="InterPro" id="IPR043519">
    <property type="entry name" value="NT_sf"/>
</dbReference>
<proteinExistence type="predicted"/>
<name>A0AAD0P8F0_9LACO</name>
<gene>
    <name evidence="3" type="ORF">CPS94_10595</name>
</gene>
<evidence type="ECO:0000313" key="4">
    <source>
        <dbReference type="Proteomes" id="UP000250153"/>
    </source>
</evidence>
<dbReference type="RefSeq" id="WP_112286492.1">
    <property type="nucleotide sequence ID" value="NZ_CP023565.1"/>
</dbReference>
<dbReference type="GO" id="GO:0051607">
    <property type="term" value="P:defense response to virus"/>
    <property type="evidence" value="ECO:0007669"/>
    <property type="project" value="UniProtKB-KW"/>
</dbReference>
<organism evidence="3 4">
    <name type="scientific">Ligilactobacillus murinus</name>
    <dbReference type="NCBI Taxonomy" id="1622"/>
    <lineage>
        <taxon>Bacteria</taxon>
        <taxon>Bacillati</taxon>
        <taxon>Bacillota</taxon>
        <taxon>Bacilli</taxon>
        <taxon>Lactobacillales</taxon>
        <taxon>Lactobacillaceae</taxon>
        <taxon>Ligilactobacillus</taxon>
    </lineage>
</organism>
<dbReference type="GeneID" id="48467603"/>
<dbReference type="AlphaFoldDB" id="A0AAD0P8F0"/>
<dbReference type="Gene3D" id="3.30.460.10">
    <property type="entry name" value="Beta Polymerase, domain 2"/>
    <property type="match status" value="1"/>
</dbReference>
<dbReference type="GO" id="GO:0016779">
    <property type="term" value="F:nucleotidyltransferase activity"/>
    <property type="evidence" value="ECO:0007669"/>
    <property type="project" value="InterPro"/>
</dbReference>
<dbReference type="SUPFAM" id="SSF81301">
    <property type="entry name" value="Nucleotidyltransferase"/>
    <property type="match status" value="1"/>
</dbReference>
<reference evidence="3 4" key="1">
    <citation type="submission" date="2017-09" db="EMBL/GenBank/DDBJ databases">
        <title>Predominant Lactobacillus spp. isolated from feces of mice subjected to short-term calorie restriction.</title>
        <authorList>
            <person name="Zhang C."/>
            <person name="Zhao L."/>
            <person name="Pan F."/>
        </authorList>
    </citation>
    <scope>NUCLEOTIDE SEQUENCE [LARGE SCALE GENOMIC DNA]</scope>
    <source>
        <strain evidence="3 4">CR147</strain>
    </source>
</reference>
<protein>
    <submittedName>
        <fullName evidence="3">DNA polymerase III subunit delta</fullName>
    </submittedName>
</protein>
<dbReference type="KEGG" id="lmur:CPS94_10595"/>
<feature type="domain" description="Adenylyl/Guanylyl and SMODS C-terminal sensor" evidence="2">
    <location>
        <begin position="300"/>
        <end position="428"/>
    </location>
</feature>
<accession>A0AAD0P8F0</accession>
<dbReference type="Pfam" id="PF18144">
    <property type="entry name" value="SMODS"/>
    <property type="match status" value="1"/>
</dbReference>
<evidence type="ECO:0000259" key="2">
    <source>
        <dbReference type="Pfam" id="PF18134"/>
    </source>
</evidence>
<dbReference type="InterPro" id="IPR040511">
    <property type="entry name" value="AGS_C"/>
</dbReference>
<sequence>MGLSDDFKDFCDEIQITDDEAGKWINRLESIAKKLNKKYYDSTSNRDHMVVVGSIGRDTAIHGVSDWDCIFSLPQDVFDKFDDYDSNGQSALLQEVKKEINFLYSRTDIKGDGQVVVVSFSDGVIELVPGFEQSDGNYKYPDSHDGGSWKITKPIPEQDAATEMAEITSNHYIYLCQLLRKWKNNIGFKFKGLLIDSLVKNFIDADDSRKSVTFSDYGTLVTDLFEYLSKKDPERSYWYALGSNQQITNDDNGKFVKKAKKAFNKVNALESEEALRDAYRELFGSKFAQETAKAQYVAPYEEFAENKFNVDIRYNLKLDCTVTQAGFRPKLLTEFLAKHRPLKANKQLEFKVVKTDIPDLLIPSVIWYWKVRNTGYEAKNRNNERGQIVVGGMRKKEHTDFNGEHYVECYAVIDDTLIAKARIDVPINTTTGGD</sequence>
<dbReference type="Pfam" id="PF18134">
    <property type="entry name" value="AGS_C"/>
    <property type="match status" value="1"/>
</dbReference>
<keyword evidence="1" id="KW-0051">Antiviral defense</keyword>
<dbReference type="CDD" id="cd05400">
    <property type="entry name" value="NT_2-5OAS_ClassI-CCAase"/>
    <property type="match status" value="1"/>
</dbReference>
<evidence type="ECO:0000313" key="3">
    <source>
        <dbReference type="EMBL" id="AWZ39334.1"/>
    </source>
</evidence>
<evidence type="ECO:0000256" key="1">
    <source>
        <dbReference type="ARBA" id="ARBA00023118"/>
    </source>
</evidence>
<dbReference type="EMBL" id="CP023565">
    <property type="protein sequence ID" value="AWZ39334.1"/>
    <property type="molecule type" value="Genomic_DNA"/>
</dbReference>